<reference evidence="2" key="1">
    <citation type="submission" date="2022-09" db="EMBL/GenBank/DDBJ databases">
        <title>Characterization of three MwoI isoschizomers from sequenced genome and metagenomes.</title>
        <authorList>
            <person name="Fomenkov A."/>
            <person name="Xu S.Y."/>
            <person name="Roberts R.J."/>
        </authorList>
    </citation>
    <scope>NUCLEOTIDE SEQUENCE</scope>
    <source>
        <strain evidence="2">DSM 2970</strain>
    </source>
</reference>
<gene>
    <name evidence="2" type="ORF">N5910_04915</name>
</gene>
<accession>A0A9E7UM63</accession>
<proteinExistence type="predicted"/>
<dbReference type="RefSeq" id="WP_074358981.1">
    <property type="nucleotide sequence ID" value="NZ_CP104550.1"/>
</dbReference>
<organism evidence="2">
    <name type="scientific">Methanothermobacter wolfeii</name>
    <name type="common">Methanobacterium wolfei</name>
    <dbReference type="NCBI Taxonomy" id="145261"/>
    <lineage>
        <taxon>Archaea</taxon>
        <taxon>Methanobacteriati</taxon>
        <taxon>Methanobacteriota</taxon>
        <taxon>Methanomada group</taxon>
        <taxon>Methanobacteria</taxon>
        <taxon>Methanobacteriales</taxon>
        <taxon>Methanobacteriaceae</taxon>
        <taxon>Methanothermobacter</taxon>
    </lineage>
</organism>
<feature type="transmembrane region" description="Helical" evidence="1">
    <location>
        <begin position="12"/>
        <end position="30"/>
    </location>
</feature>
<dbReference type="Proteomes" id="UP001065373">
    <property type="component" value="Chromosome"/>
</dbReference>
<dbReference type="AlphaFoldDB" id="A0A9E7UM63"/>
<keyword evidence="1" id="KW-0812">Transmembrane</keyword>
<keyword evidence="1" id="KW-0472">Membrane</keyword>
<dbReference type="EMBL" id="CP104550">
    <property type="protein sequence ID" value="UXH30893.1"/>
    <property type="molecule type" value="Genomic_DNA"/>
</dbReference>
<protein>
    <submittedName>
        <fullName evidence="2">Uncharacterized protein</fullName>
    </submittedName>
</protein>
<evidence type="ECO:0000256" key="1">
    <source>
        <dbReference type="SAM" id="Phobius"/>
    </source>
</evidence>
<dbReference type="KEGG" id="mwo:MWSIV6_0963"/>
<evidence type="ECO:0000313" key="2">
    <source>
        <dbReference type="EMBL" id="UXH30893.1"/>
    </source>
</evidence>
<sequence>MDTRGVLTADAVISLFLIILLTGLIMSTAAERLDGVYRSRSNLESRLLMDRTAHQINLAAAGGPGHQVLIELPGRLNHTCDYSLDVNSTGVYGWFDGRRGFSPIHPVIILDGYGNPGRVRLQPGKRYLLRNTPRNGRTAVMIMELKGV</sequence>
<dbReference type="GeneID" id="75106569"/>
<keyword evidence="1" id="KW-1133">Transmembrane helix</keyword>
<name>A0A9E7UM63_METWO</name>